<dbReference type="PANTHER" id="PTHR43765">
    <property type="entry name" value="2-DEHYDROPANTOATE 2-REDUCTASE-RELATED"/>
    <property type="match status" value="1"/>
</dbReference>
<protein>
    <recommendedName>
        <fullName evidence="2">2-dehydropantoate 2-reductase</fullName>
        <ecNumber evidence="2">1.1.1.169</ecNumber>
    </recommendedName>
    <alternativeName>
        <fullName evidence="5">Ketopantoate reductase</fullName>
    </alternativeName>
</protein>
<gene>
    <name evidence="8" type="ORF">PECAL_4P00370</name>
</gene>
<dbReference type="Pfam" id="PF02558">
    <property type="entry name" value="ApbA"/>
    <property type="match status" value="1"/>
</dbReference>
<comment type="caution">
    <text evidence="8">The sequence shown here is derived from an EMBL/GenBank/DDBJ whole genome shotgun (WGS) entry which is preliminary data.</text>
</comment>
<feature type="domain" description="Ketopantoate reductase N-terminal" evidence="6">
    <location>
        <begin position="4"/>
        <end position="137"/>
    </location>
</feature>
<dbReference type="InterPro" id="IPR003710">
    <property type="entry name" value="ApbA"/>
</dbReference>
<dbReference type="InterPro" id="IPR013752">
    <property type="entry name" value="KPA_reductase"/>
</dbReference>
<comment type="similarity">
    <text evidence="1">Belongs to the ketopantoate reductase family.</text>
</comment>
<feature type="domain" description="Ketopantoate reductase C-terminal" evidence="7">
    <location>
        <begin position="160"/>
        <end position="258"/>
    </location>
</feature>
<reference evidence="8" key="1">
    <citation type="submission" date="2021-11" db="EMBL/GenBank/DDBJ databases">
        <authorList>
            <consortium name="Genoscope - CEA"/>
            <person name="William W."/>
        </authorList>
    </citation>
    <scope>NUCLEOTIDE SEQUENCE</scope>
</reference>
<sequence length="277" mass="29262">MAAVHVVGAGALGSMIAARLSAAGVETRLVLRAKSSRWRAVDASNRVRVLVDGAPHDVAAAPDARDAKLVLLCTKVWQARDALREAKTSARVVALCNGALSLVDDATIVPAVTTHGCFETQPFDVTHAGPGTLWVSDEEAFATLSASETLNVVRVSEVEMKERLWKKLAVSCVLNPLTALHSCRNGEALPGREDVCRAVCAEIASLDDCPCTAADLEEAIYQCVAENAANYSSMYQDVAAGRRTEVDALSGWVVDRARGGAPESARLAAAVRALSPR</sequence>
<evidence type="ECO:0000313" key="9">
    <source>
        <dbReference type="Proteomes" id="UP000789595"/>
    </source>
</evidence>
<dbReference type="EC" id="1.1.1.169" evidence="2"/>
<evidence type="ECO:0000256" key="1">
    <source>
        <dbReference type="ARBA" id="ARBA00007870"/>
    </source>
</evidence>
<evidence type="ECO:0000256" key="4">
    <source>
        <dbReference type="ARBA" id="ARBA00023002"/>
    </source>
</evidence>
<dbReference type="Gene3D" id="3.40.50.720">
    <property type="entry name" value="NAD(P)-binding Rossmann-like Domain"/>
    <property type="match status" value="1"/>
</dbReference>
<evidence type="ECO:0000256" key="5">
    <source>
        <dbReference type="ARBA" id="ARBA00032024"/>
    </source>
</evidence>
<dbReference type="AlphaFoldDB" id="A0A8J2WXW6"/>
<evidence type="ECO:0000256" key="3">
    <source>
        <dbReference type="ARBA" id="ARBA00022857"/>
    </source>
</evidence>
<dbReference type="EMBL" id="CAKKNE010000004">
    <property type="protein sequence ID" value="CAH0372877.1"/>
    <property type="molecule type" value="Genomic_DNA"/>
</dbReference>
<dbReference type="InterPro" id="IPR013328">
    <property type="entry name" value="6PGD_dom2"/>
</dbReference>
<dbReference type="Pfam" id="PF08546">
    <property type="entry name" value="ApbA_C"/>
    <property type="match status" value="1"/>
</dbReference>
<keyword evidence="3" id="KW-0521">NADP</keyword>
<keyword evidence="4" id="KW-0560">Oxidoreductase</keyword>
<dbReference type="SUPFAM" id="SSF51735">
    <property type="entry name" value="NAD(P)-binding Rossmann-fold domains"/>
    <property type="match status" value="1"/>
</dbReference>
<evidence type="ECO:0000259" key="7">
    <source>
        <dbReference type="Pfam" id="PF08546"/>
    </source>
</evidence>
<dbReference type="Proteomes" id="UP000789595">
    <property type="component" value="Unassembled WGS sequence"/>
</dbReference>
<evidence type="ECO:0000313" key="8">
    <source>
        <dbReference type="EMBL" id="CAH0372877.1"/>
    </source>
</evidence>
<dbReference type="NCBIfam" id="TIGR00745">
    <property type="entry name" value="apbA_panE"/>
    <property type="match status" value="1"/>
</dbReference>
<evidence type="ECO:0000259" key="6">
    <source>
        <dbReference type="Pfam" id="PF02558"/>
    </source>
</evidence>
<evidence type="ECO:0000256" key="2">
    <source>
        <dbReference type="ARBA" id="ARBA00013014"/>
    </source>
</evidence>
<dbReference type="PANTHER" id="PTHR43765:SF2">
    <property type="entry name" value="2-DEHYDROPANTOATE 2-REDUCTASE"/>
    <property type="match status" value="1"/>
</dbReference>
<keyword evidence="9" id="KW-1185">Reference proteome</keyword>
<proteinExistence type="inferred from homology"/>
<dbReference type="InterPro" id="IPR036291">
    <property type="entry name" value="NAD(P)-bd_dom_sf"/>
</dbReference>
<dbReference type="SUPFAM" id="SSF48179">
    <property type="entry name" value="6-phosphogluconate dehydrogenase C-terminal domain-like"/>
    <property type="match status" value="1"/>
</dbReference>
<dbReference type="InterPro" id="IPR013332">
    <property type="entry name" value="KPR_N"/>
</dbReference>
<dbReference type="GO" id="GO:0005737">
    <property type="term" value="C:cytoplasm"/>
    <property type="evidence" value="ECO:0007669"/>
    <property type="project" value="TreeGrafter"/>
</dbReference>
<dbReference type="GO" id="GO:0008677">
    <property type="term" value="F:2-dehydropantoate 2-reductase activity"/>
    <property type="evidence" value="ECO:0007669"/>
    <property type="project" value="UniProtKB-EC"/>
</dbReference>
<dbReference type="GO" id="GO:0050661">
    <property type="term" value="F:NADP binding"/>
    <property type="evidence" value="ECO:0007669"/>
    <property type="project" value="TreeGrafter"/>
</dbReference>
<accession>A0A8J2WXW6</accession>
<dbReference type="GO" id="GO:0015940">
    <property type="term" value="P:pantothenate biosynthetic process"/>
    <property type="evidence" value="ECO:0007669"/>
    <property type="project" value="InterPro"/>
</dbReference>
<organism evidence="8 9">
    <name type="scientific">Pelagomonas calceolata</name>
    <dbReference type="NCBI Taxonomy" id="35677"/>
    <lineage>
        <taxon>Eukaryota</taxon>
        <taxon>Sar</taxon>
        <taxon>Stramenopiles</taxon>
        <taxon>Ochrophyta</taxon>
        <taxon>Pelagophyceae</taxon>
        <taxon>Pelagomonadales</taxon>
        <taxon>Pelagomonadaceae</taxon>
        <taxon>Pelagomonas</taxon>
    </lineage>
</organism>
<dbReference type="OrthoDB" id="46571at2759"/>
<dbReference type="InterPro" id="IPR050838">
    <property type="entry name" value="Ketopantoate_reductase"/>
</dbReference>
<dbReference type="InterPro" id="IPR008927">
    <property type="entry name" value="6-PGluconate_DH-like_C_sf"/>
</dbReference>
<dbReference type="Gene3D" id="1.10.1040.10">
    <property type="entry name" value="N-(1-d-carboxylethyl)-l-norvaline Dehydrogenase, domain 2"/>
    <property type="match status" value="1"/>
</dbReference>
<name>A0A8J2WXW6_9STRA</name>